<feature type="transmembrane region" description="Helical" evidence="8">
    <location>
        <begin position="100"/>
        <end position="119"/>
    </location>
</feature>
<dbReference type="InterPro" id="IPR004254">
    <property type="entry name" value="AdipoR/HlyIII-related"/>
</dbReference>
<dbReference type="GO" id="GO:0140911">
    <property type="term" value="F:pore-forming activity"/>
    <property type="evidence" value="ECO:0007669"/>
    <property type="project" value="InterPro"/>
</dbReference>
<evidence type="ECO:0000256" key="2">
    <source>
        <dbReference type="ARBA" id="ARBA00008488"/>
    </source>
</evidence>
<dbReference type="PANTHER" id="PTHR20855">
    <property type="entry name" value="ADIPOR/PROGESTIN RECEPTOR-RELATED"/>
    <property type="match status" value="1"/>
</dbReference>
<evidence type="ECO:0000256" key="6">
    <source>
        <dbReference type="ARBA" id="ARBA00023136"/>
    </source>
</evidence>
<keyword evidence="5 8" id="KW-1133">Transmembrane helix</keyword>
<accession>A0A316U2M0</accession>
<comment type="subcellular location">
    <subcellularLocation>
        <location evidence="1">Cell membrane</location>
        <topology evidence="1">Multi-pass membrane protein</topology>
    </subcellularLocation>
</comment>
<keyword evidence="4 8" id="KW-0812">Transmembrane</keyword>
<feature type="transmembrane region" description="Helical" evidence="8">
    <location>
        <begin position="183"/>
        <end position="203"/>
    </location>
</feature>
<keyword evidence="7" id="KW-0862">Zinc</keyword>
<reference evidence="9 10" key="1">
    <citation type="submission" date="2018-05" db="EMBL/GenBank/DDBJ databases">
        <title>Rhodohalobacter halophilus gen. nov., sp. nov., a moderately halophilic member of the family Balneolaceae.</title>
        <authorList>
            <person name="Liu Z.-W."/>
        </authorList>
    </citation>
    <scope>NUCLEOTIDE SEQUENCE [LARGE SCALE GENOMIC DNA]</scope>
    <source>
        <strain evidence="9 10">8A47</strain>
    </source>
</reference>
<protein>
    <submittedName>
        <fullName evidence="9">Hemolysin III</fullName>
    </submittedName>
</protein>
<name>A0A316U2M0_9BACT</name>
<evidence type="ECO:0000313" key="10">
    <source>
        <dbReference type="Proteomes" id="UP000245533"/>
    </source>
</evidence>
<feature type="transmembrane region" description="Helical" evidence="8">
    <location>
        <begin position="12"/>
        <end position="30"/>
    </location>
</feature>
<evidence type="ECO:0000256" key="3">
    <source>
        <dbReference type="ARBA" id="ARBA00022475"/>
    </source>
</evidence>
<dbReference type="GO" id="GO:0005886">
    <property type="term" value="C:plasma membrane"/>
    <property type="evidence" value="ECO:0007669"/>
    <property type="project" value="UniProtKB-SubCell"/>
</dbReference>
<evidence type="ECO:0000256" key="5">
    <source>
        <dbReference type="ARBA" id="ARBA00022989"/>
    </source>
</evidence>
<feature type="transmembrane region" description="Helical" evidence="8">
    <location>
        <begin position="126"/>
        <end position="143"/>
    </location>
</feature>
<feature type="transmembrane region" description="Helical" evidence="8">
    <location>
        <begin position="36"/>
        <end position="55"/>
    </location>
</feature>
<feature type="binding site" evidence="7">
    <location>
        <position position="182"/>
    </location>
    <ligand>
        <name>Zn(2+)</name>
        <dbReference type="ChEBI" id="CHEBI:29105"/>
    </ligand>
</feature>
<dbReference type="EMBL" id="QGGB01000003">
    <property type="protein sequence ID" value="PWN07526.1"/>
    <property type="molecule type" value="Genomic_DNA"/>
</dbReference>
<comment type="similarity">
    <text evidence="2">Belongs to the UPF0073 (Hly-III) family.</text>
</comment>
<feature type="transmembrane region" description="Helical" evidence="8">
    <location>
        <begin position="76"/>
        <end position="94"/>
    </location>
</feature>
<evidence type="ECO:0000256" key="4">
    <source>
        <dbReference type="ARBA" id="ARBA00022692"/>
    </source>
</evidence>
<dbReference type="RefSeq" id="WP_109645321.1">
    <property type="nucleotide sequence ID" value="NZ_QGGB01000003.1"/>
</dbReference>
<proteinExistence type="inferred from homology"/>
<dbReference type="InterPro" id="IPR005744">
    <property type="entry name" value="Hy-lIII"/>
</dbReference>
<feature type="binding site" evidence="7">
    <location>
        <position position="186"/>
    </location>
    <ligand>
        <name>Zn(2+)</name>
        <dbReference type="ChEBI" id="CHEBI:29105"/>
    </ligand>
</feature>
<dbReference type="GO" id="GO:0046872">
    <property type="term" value="F:metal ion binding"/>
    <property type="evidence" value="ECO:0007669"/>
    <property type="project" value="UniProtKB-KW"/>
</dbReference>
<dbReference type="AlphaFoldDB" id="A0A316U2M0"/>
<sequence>MYKGERFNSYTHLAGTIAATAGLFILLYLSLQQPDIWKTISFAVYGTTLLLLYLFSTLYHSMRGKLKRIFQKFDHIAIYLLIAGTYTPFTLVTLRGELGWTLFAVVWGLAMLGIVIDLLPRKGHRILPIVIYLLMGWLVVTVVEPLTSVFPAPGFSLLVAGGLFYTMGLIFYVLDRYHPLAHGIWHLFVLAGSVSHFITVSVYV</sequence>
<comment type="caution">
    <text evidence="9">The sequence shown here is derived from an EMBL/GenBank/DDBJ whole genome shotgun (WGS) entry which is preliminary data.</text>
</comment>
<evidence type="ECO:0000256" key="8">
    <source>
        <dbReference type="SAM" id="Phobius"/>
    </source>
</evidence>
<feature type="transmembrane region" description="Helical" evidence="8">
    <location>
        <begin position="155"/>
        <end position="174"/>
    </location>
</feature>
<keyword evidence="3" id="KW-1003">Cell membrane</keyword>
<keyword evidence="10" id="KW-1185">Reference proteome</keyword>
<dbReference type="OrthoDB" id="9813689at2"/>
<dbReference type="PANTHER" id="PTHR20855:SF3">
    <property type="entry name" value="LD03007P"/>
    <property type="match status" value="1"/>
</dbReference>
<dbReference type="NCBIfam" id="TIGR01065">
    <property type="entry name" value="hlyIII"/>
    <property type="match status" value="1"/>
</dbReference>
<evidence type="ECO:0000313" key="9">
    <source>
        <dbReference type="EMBL" id="PWN07526.1"/>
    </source>
</evidence>
<dbReference type="Proteomes" id="UP000245533">
    <property type="component" value="Unassembled WGS sequence"/>
</dbReference>
<evidence type="ECO:0000256" key="7">
    <source>
        <dbReference type="PIRSR" id="PIRSR604254-1"/>
    </source>
</evidence>
<organism evidence="9 10">
    <name type="scientific">Rhodohalobacter mucosus</name>
    <dbReference type="NCBI Taxonomy" id="2079485"/>
    <lineage>
        <taxon>Bacteria</taxon>
        <taxon>Pseudomonadati</taxon>
        <taxon>Balneolota</taxon>
        <taxon>Balneolia</taxon>
        <taxon>Balneolales</taxon>
        <taxon>Balneolaceae</taxon>
        <taxon>Rhodohalobacter</taxon>
    </lineage>
</organism>
<dbReference type="Pfam" id="PF03006">
    <property type="entry name" value="HlyIII"/>
    <property type="match status" value="1"/>
</dbReference>
<keyword evidence="7" id="KW-0479">Metal-binding</keyword>
<keyword evidence="6 8" id="KW-0472">Membrane</keyword>
<evidence type="ECO:0000256" key="1">
    <source>
        <dbReference type="ARBA" id="ARBA00004651"/>
    </source>
</evidence>
<gene>
    <name evidence="9" type="ORF">DDZ15_04510</name>
</gene>
<feature type="binding site" evidence="7">
    <location>
        <position position="60"/>
    </location>
    <ligand>
        <name>Zn(2+)</name>
        <dbReference type="ChEBI" id="CHEBI:29105"/>
    </ligand>
</feature>